<sequence>MKNWVFLLGMITLSISIIIFGVLLSQAIERAGSGLDSSLSYFAELLRGTLLTISERN</sequence>
<evidence type="ECO:0000313" key="2">
    <source>
        <dbReference type="EMBL" id="MBC5722458.1"/>
    </source>
</evidence>
<feature type="transmembrane region" description="Helical" evidence="1">
    <location>
        <begin position="6"/>
        <end position="24"/>
    </location>
</feature>
<reference evidence="2" key="1">
    <citation type="submission" date="2020-08" db="EMBL/GenBank/DDBJ databases">
        <title>Genome public.</title>
        <authorList>
            <person name="Liu C."/>
            <person name="Sun Q."/>
        </authorList>
    </citation>
    <scope>NUCLEOTIDE SEQUENCE</scope>
    <source>
        <strain evidence="2">NSJ-23</strain>
    </source>
</reference>
<name>A0A8J6J9M9_9FIRM</name>
<organism evidence="2 3">
    <name type="scientific">Flintibacter hominis</name>
    <dbReference type="NCBI Taxonomy" id="2763048"/>
    <lineage>
        <taxon>Bacteria</taxon>
        <taxon>Bacillati</taxon>
        <taxon>Bacillota</taxon>
        <taxon>Clostridia</taxon>
        <taxon>Eubacteriales</taxon>
        <taxon>Flintibacter</taxon>
    </lineage>
</organism>
<accession>A0A8J6J9M9</accession>
<keyword evidence="1" id="KW-0812">Transmembrane</keyword>
<comment type="caution">
    <text evidence="2">The sequence shown here is derived from an EMBL/GenBank/DDBJ whole genome shotgun (WGS) entry which is preliminary data.</text>
</comment>
<keyword evidence="1" id="KW-0472">Membrane</keyword>
<dbReference type="Proteomes" id="UP000628736">
    <property type="component" value="Unassembled WGS sequence"/>
</dbReference>
<protein>
    <submittedName>
        <fullName evidence="2">Uncharacterized protein</fullName>
    </submittedName>
</protein>
<keyword evidence="3" id="KW-1185">Reference proteome</keyword>
<evidence type="ECO:0000313" key="3">
    <source>
        <dbReference type="Proteomes" id="UP000628736"/>
    </source>
</evidence>
<proteinExistence type="predicted"/>
<dbReference type="EMBL" id="JACOPO010000003">
    <property type="protein sequence ID" value="MBC5722458.1"/>
    <property type="molecule type" value="Genomic_DNA"/>
</dbReference>
<keyword evidence="1" id="KW-1133">Transmembrane helix</keyword>
<evidence type="ECO:0000256" key="1">
    <source>
        <dbReference type="SAM" id="Phobius"/>
    </source>
</evidence>
<gene>
    <name evidence="2" type="ORF">H8S11_06500</name>
</gene>
<dbReference type="AlphaFoldDB" id="A0A8J6J9M9"/>
<dbReference type="RefSeq" id="WP_186852582.1">
    <property type="nucleotide sequence ID" value="NZ_JACOPO010000003.1"/>
</dbReference>